<dbReference type="PROSITE" id="PS51767">
    <property type="entry name" value="PEPTIDASE_A1"/>
    <property type="match status" value="1"/>
</dbReference>
<evidence type="ECO:0000313" key="9">
    <source>
        <dbReference type="EMBL" id="OWM81098.1"/>
    </source>
</evidence>
<feature type="active site" evidence="6">
    <location>
        <position position="137"/>
    </location>
</feature>
<keyword evidence="3" id="KW-0064">Aspartyl protease</keyword>
<keyword evidence="2" id="KW-0645">Protease</keyword>
<keyword evidence="4" id="KW-0378">Hydrolase</keyword>
<evidence type="ECO:0000256" key="2">
    <source>
        <dbReference type="ARBA" id="ARBA00022670"/>
    </source>
</evidence>
<dbReference type="InterPro" id="IPR021109">
    <property type="entry name" value="Peptidase_aspartic_dom_sf"/>
</dbReference>
<keyword evidence="11" id="KW-1185">Reference proteome</keyword>
<protein>
    <submittedName>
        <fullName evidence="12">Aspartic proteinase NANA, chloroplast</fullName>
    </submittedName>
</protein>
<dbReference type="RefSeq" id="XP_031401905.1">
    <property type="nucleotide sequence ID" value="XM_031546045.1"/>
</dbReference>
<evidence type="ECO:0000313" key="11">
    <source>
        <dbReference type="Proteomes" id="UP000515151"/>
    </source>
</evidence>
<dbReference type="Proteomes" id="UP000197138">
    <property type="component" value="Unassembled WGS sequence"/>
</dbReference>
<feature type="domain" description="Peptidase A1" evidence="8">
    <location>
        <begin position="119"/>
        <end position="473"/>
    </location>
</feature>
<dbReference type="PANTHER" id="PTHR47967:SF69">
    <property type="entry name" value="ASPARTIC PROTEINASE NANA, CHLOROPLAST"/>
    <property type="match status" value="1"/>
</dbReference>
<dbReference type="Pfam" id="PF14541">
    <property type="entry name" value="TAXi_C"/>
    <property type="match status" value="1"/>
</dbReference>
<evidence type="ECO:0000256" key="1">
    <source>
        <dbReference type="ARBA" id="ARBA00007447"/>
    </source>
</evidence>
<feature type="signal peptide" evidence="7">
    <location>
        <begin position="1"/>
        <end position="30"/>
    </location>
</feature>
<dbReference type="SUPFAM" id="SSF50630">
    <property type="entry name" value="Acid proteases"/>
    <property type="match status" value="1"/>
</dbReference>
<dbReference type="Gene3D" id="2.40.70.10">
    <property type="entry name" value="Acid Proteases"/>
    <property type="match status" value="2"/>
</dbReference>
<evidence type="ECO:0000313" key="12">
    <source>
        <dbReference type="RefSeq" id="XP_031401905.1"/>
    </source>
</evidence>
<evidence type="ECO:0000259" key="8">
    <source>
        <dbReference type="PROSITE" id="PS51767"/>
    </source>
</evidence>
<dbReference type="GO" id="GO:0006508">
    <property type="term" value="P:proteolysis"/>
    <property type="evidence" value="ECO:0007669"/>
    <property type="project" value="UniProtKB-KW"/>
</dbReference>
<dbReference type="Proteomes" id="UP000515151">
    <property type="component" value="Chromosome 1"/>
</dbReference>
<dbReference type="InterPro" id="IPR001461">
    <property type="entry name" value="Aspartic_peptidase_A1"/>
</dbReference>
<dbReference type="EMBL" id="MTKT01002214">
    <property type="protein sequence ID" value="OWM81098.1"/>
    <property type="molecule type" value="Genomic_DNA"/>
</dbReference>
<keyword evidence="7" id="KW-0732">Signal</keyword>
<dbReference type="Pfam" id="PF14543">
    <property type="entry name" value="TAXi_N"/>
    <property type="match status" value="1"/>
</dbReference>
<reference evidence="9" key="2">
    <citation type="submission" date="2017-06" db="EMBL/GenBank/DDBJ databases">
        <title>The pomegranate genome and the genomics of punicalagin biosynthesis.</title>
        <authorList>
            <person name="Xu C."/>
        </authorList>
    </citation>
    <scope>NUCLEOTIDE SEQUENCE [LARGE SCALE GENOMIC DNA]</scope>
    <source>
        <tissue evidence="9">Fresh leaf</tissue>
    </source>
</reference>
<dbReference type="CDD" id="cd05476">
    <property type="entry name" value="pepsin_A_like_plant"/>
    <property type="match status" value="1"/>
</dbReference>
<dbReference type="PRINTS" id="PR00792">
    <property type="entry name" value="PEPSIN"/>
</dbReference>
<organism evidence="9 10">
    <name type="scientific">Punica granatum</name>
    <name type="common">Pomegranate</name>
    <dbReference type="NCBI Taxonomy" id="22663"/>
    <lineage>
        <taxon>Eukaryota</taxon>
        <taxon>Viridiplantae</taxon>
        <taxon>Streptophyta</taxon>
        <taxon>Embryophyta</taxon>
        <taxon>Tracheophyta</taxon>
        <taxon>Spermatophyta</taxon>
        <taxon>Magnoliopsida</taxon>
        <taxon>eudicotyledons</taxon>
        <taxon>Gunneridae</taxon>
        <taxon>Pentapetalae</taxon>
        <taxon>rosids</taxon>
        <taxon>malvids</taxon>
        <taxon>Myrtales</taxon>
        <taxon>Lythraceae</taxon>
        <taxon>Punica</taxon>
    </lineage>
</organism>
<evidence type="ECO:0000313" key="10">
    <source>
        <dbReference type="Proteomes" id="UP000197138"/>
    </source>
</evidence>
<feature type="chain" id="PRO_5044569105" evidence="7">
    <location>
        <begin position="31"/>
        <end position="478"/>
    </location>
</feature>
<dbReference type="InterPro" id="IPR034161">
    <property type="entry name" value="Pepsin-like_plant"/>
</dbReference>
<reference evidence="11" key="3">
    <citation type="journal article" date="2020" name="Plant Biotechnol. J.">
        <title>The pomegranate (Punica granatum L.) draft genome dissects genetic divergence between soft- and hard-seeded cultivars.</title>
        <authorList>
            <person name="Luo X."/>
            <person name="Li H."/>
            <person name="Wu Z."/>
            <person name="Yao W."/>
            <person name="Zhao P."/>
            <person name="Cao D."/>
            <person name="Yu H."/>
            <person name="Li K."/>
            <person name="Poudel K."/>
            <person name="Zhao D."/>
            <person name="Zhang F."/>
            <person name="Xia X."/>
            <person name="Chen L."/>
            <person name="Wang Q."/>
            <person name="Jing D."/>
            <person name="Cao S."/>
        </authorList>
    </citation>
    <scope>NUCLEOTIDE SEQUENCE [LARGE SCALE GENOMIC DNA]</scope>
</reference>
<dbReference type="AlphaFoldDB" id="A0A218X8H4"/>
<dbReference type="InterPro" id="IPR032861">
    <property type="entry name" value="TAXi_N"/>
</dbReference>
<feature type="active site" evidence="6">
    <location>
        <position position="356"/>
    </location>
</feature>
<dbReference type="InterPro" id="IPR033121">
    <property type="entry name" value="PEPTIDASE_A1"/>
</dbReference>
<evidence type="ECO:0000256" key="5">
    <source>
        <dbReference type="ARBA" id="ARBA00023180"/>
    </source>
</evidence>
<reference evidence="12" key="4">
    <citation type="submission" date="2025-04" db="UniProtKB">
        <authorList>
            <consortium name="RefSeq"/>
        </authorList>
    </citation>
    <scope>IDENTIFICATION</scope>
    <source>
        <tissue evidence="12">Leaf</tissue>
    </source>
</reference>
<dbReference type="InterPro" id="IPR051708">
    <property type="entry name" value="Plant_Aspart_Prot_A1"/>
</dbReference>
<evidence type="ECO:0000256" key="6">
    <source>
        <dbReference type="PIRSR" id="PIRSR601461-1"/>
    </source>
</evidence>
<dbReference type="OrthoDB" id="2747330at2759"/>
<dbReference type="GO" id="GO:0004190">
    <property type="term" value="F:aspartic-type endopeptidase activity"/>
    <property type="evidence" value="ECO:0007669"/>
    <property type="project" value="UniProtKB-KW"/>
</dbReference>
<accession>A0A218X8H4</accession>
<name>A0A218X8H4_PUNGR</name>
<dbReference type="PANTHER" id="PTHR47967">
    <property type="entry name" value="OS07G0603500 PROTEIN-RELATED"/>
    <property type="match status" value="1"/>
</dbReference>
<keyword evidence="5" id="KW-0325">Glycoprotein</keyword>
<comment type="similarity">
    <text evidence="1">Belongs to the peptidase A1 family.</text>
</comment>
<dbReference type="GeneID" id="116211562"/>
<gene>
    <name evidence="12" type="primary">LOC116211562</name>
    <name evidence="9" type="ORF">CDL15_Pgr007129</name>
</gene>
<proteinExistence type="inferred from homology"/>
<evidence type="ECO:0000256" key="3">
    <source>
        <dbReference type="ARBA" id="ARBA00022750"/>
    </source>
</evidence>
<dbReference type="InterPro" id="IPR032799">
    <property type="entry name" value="TAXi_C"/>
</dbReference>
<sequence>MTNRLMPAMSFLLLLVFLVVVDDRVLPVRAVVPDGSMRFELVREHGPDNGGAELQHTRELLQRDVARYRMISQRRRVGQSARRKTLEQEVPSRGIDCVNETVSMDSPMISGRDYGIGQYVVQVKVGTPPKKFRLIADLGSELTWVRCHYDQRRPRHRRHGVFLPANSSTFTTIPCSSRTCKVDLMNLFSLTRCPIPSAPCAYDFRYLDGSAAVGIFAEETITARLTNGHEMKMEKVLIGCSESIRGPTLQAVDGVLGLAYTRPSFTATAARRFDGKFSYCLVDHLSHKNVRSHLTFGNSRGHSRLLAKMRYTNLVLGGAISPLYGVDISGISIGGKLLDIPRQVWAPNSGGGVIMDSGTSLTFLAAPAYQQVIGPLKASLSRYMRVNESVGPMEYCFDSTGFEGSHVSRLVIHFEDGARFEPPVKSYVIDVAPGIKCIGLLSAKWPSMSIIGNIMQQNHFWEFDLAEKKLGFAPSSCT</sequence>
<evidence type="ECO:0000256" key="7">
    <source>
        <dbReference type="SAM" id="SignalP"/>
    </source>
</evidence>
<evidence type="ECO:0000256" key="4">
    <source>
        <dbReference type="ARBA" id="ARBA00022801"/>
    </source>
</evidence>
<reference evidence="10" key="1">
    <citation type="journal article" date="2017" name="Plant J.">
        <title>The pomegranate (Punica granatum L.) genome and the genomics of punicalagin biosynthesis.</title>
        <authorList>
            <person name="Qin G."/>
            <person name="Xu C."/>
            <person name="Ming R."/>
            <person name="Tang H."/>
            <person name="Guyot R."/>
            <person name="Kramer E.M."/>
            <person name="Hu Y."/>
            <person name="Yi X."/>
            <person name="Qi Y."/>
            <person name="Xu X."/>
            <person name="Gao Z."/>
            <person name="Pan H."/>
            <person name="Jian J."/>
            <person name="Tian Y."/>
            <person name="Yue Z."/>
            <person name="Xu Y."/>
        </authorList>
    </citation>
    <scope>NUCLEOTIDE SEQUENCE [LARGE SCALE GENOMIC DNA]</scope>
    <source>
        <strain evidence="10">cv. Dabenzi</strain>
    </source>
</reference>
<dbReference type="FunFam" id="2.40.70.10:FF:000033">
    <property type="entry name" value="Aspartyl protease family protein"/>
    <property type="match status" value="1"/>
</dbReference>